<reference evidence="1" key="1">
    <citation type="submission" date="2024-06" db="EMBL/GenBank/DDBJ databases">
        <authorList>
            <person name="Gannavaram S."/>
            <person name="Nemani S."/>
            <person name="Datta M."/>
            <person name="Picchiottino A."/>
            <person name="Mereddy A."/>
            <person name="Gannavaram N."/>
            <person name="Honeycutt C."/>
            <person name="Tran D."/>
            <person name="Choi K."/>
            <person name="Srinivasan K."/>
            <person name="Johnson A."/>
        </authorList>
    </citation>
    <scope>NUCLEOTIDE SEQUENCE</scope>
</reference>
<accession>A0AAU8KYC9</accession>
<organism evidence="1">
    <name type="scientific">Pantoea phage Survivor</name>
    <dbReference type="NCBI Taxonomy" id="3232176"/>
    <lineage>
        <taxon>Viruses</taxon>
        <taxon>Duplodnaviria</taxon>
        <taxon>Heunggongvirae</taxon>
        <taxon>Uroviricota</taxon>
        <taxon>Caudoviricetes</taxon>
    </lineage>
</organism>
<sequence length="208" mass="23765">MAKTKTTRKKYSPLRNKAQHVTNVLNRAMHNFYMMGDMNHDPMSFHISDVKLHLKGFDKDLALQEVCKFLYGEKRTWVFAVYHFFQIGDKLEVVPTVMTLGDTDLREVADSAQENIKLLKDSVMNPEDGFAEENYVFYGYYINYGENLLMAEMEQDIITALFKVNNDLTDIKPEIAECNAEKVLRAIAGEKFSIANSGALKTTMVEAV</sequence>
<evidence type="ECO:0000313" key="1">
    <source>
        <dbReference type="EMBL" id="XCN28284.1"/>
    </source>
</evidence>
<proteinExistence type="predicted"/>
<dbReference type="EMBL" id="PP885733">
    <property type="protein sequence ID" value="XCN28284.1"/>
    <property type="molecule type" value="Genomic_DNA"/>
</dbReference>
<evidence type="ECO:0008006" key="2">
    <source>
        <dbReference type="Google" id="ProtNLM"/>
    </source>
</evidence>
<protein>
    <recommendedName>
        <fullName evidence="2">Baseplate hub subunit</fullName>
    </recommendedName>
</protein>
<name>A0AAU8KYC9_9CAUD</name>